<organism evidence="1 2">
    <name type="scientific">Rubripirellula obstinata</name>
    <dbReference type="NCBI Taxonomy" id="406547"/>
    <lineage>
        <taxon>Bacteria</taxon>
        <taxon>Pseudomonadati</taxon>
        <taxon>Planctomycetota</taxon>
        <taxon>Planctomycetia</taxon>
        <taxon>Pirellulales</taxon>
        <taxon>Pirellulaceae</taxon>
        <taxon>Rubripirellula</taxon>
    </lineage>
</organism>
<gene>
    <name evidence="1" type="ORF">LF1_55540</name>
</gene>
<accession>A0A5B1CCT4</accession>
<dbReference type="Proteomes" id="UP000322699">
    <property type="component" value="Unassembled WGS sequence"/>
</dbReference>
<proteinExistence type="predicted"/>
<name>A0A5B1CCT4_9BACT</name>
<keyword evidence="2" id="KW-1185">Reference proteome</keyword>
<comment type="caution">
    <text evidence="1">The sequence shown here is derived from an EMBL/GenBank/DDBJ whole genome shotgun (WGS) entry which is preliminary data.</text>
</comment>
<sequence>MTYMLSTLGFIAALVREGAPTIDILASNLHASRTIGIQVKTTASAMRTRGRGKNKVPHELQFPLGHKAVEHANPGHVFCFVDLLGQSDNLRPDVYIVPASIVTKHYEGQDIRKHSYFRLHWPVSKMLAFQNDWSPIVDLLSDPSDGG</sequence>
<reference evidence="1 2" key="1">
    <citation type="submission" date="2019-08" db="EMBL/GenBank/DDBJ databases">
        <title>Deep-cultivation of Planctomycetes and their phenomic and genomic characterization uncovers novel biology.</title>
        <authorList>
            <person name="Wiegand S."/>
            <person name="Jogler M."/>
            <person name="Boedeker C."/>
            <person name="Pinto D."/>
            <person name="Vollmers J."/>
            <person name="Rivas-Marin E."/>
            <person name="Kohn T."/>
            <person name="Peeters S.H."/>
            <person name="Heuer A."/>
            <person name="Rast P."/>
            <person name="Oberbeckmann S."/>
            <person name="Bunk B."/>
            <person name="Jeske O."/>
            <person name="Meyerdierks A."/>
            <person name="Storesund J.E."/>
            <person name="Kallscheuer N."/>
            <person name="Luecker S."/>
            <person name="Lage O.M."/>
            <person name="Pohl T."/>
            <person name="Merkel B.J."/>
            <person name="Hornburger P."/>
            <person name="Mueller R.-W."/>
            <person name="Bruemmer F."/>
            <person name="Labrenz M."/>
            <person name="Spormann A.M."/>
            <person name="Op Den Camp H."/>
            <person name="Overmann J."/>
            <person name="Amann R."/>
            <person name="Jetten M.S.M."/>
            <person name="Mascher T."/>
            <person name="Medema M.H."/>
            <person name="Devos D.P."/>
            <person name="Kaster A.-K."/>
            <person name="Ovreas L."/>
            <person name="Rohde M."/>
            <person name="Galperin M.Y."/>
            <person name="Jogler C."/>
        </authorList>
    </citation>
    <scope>NUCLEOTIDE SEQUENCE [LARGE SCALE GENOMIC DNA]</scope>
    <source>
        <strain evidence="1 2">LF1</strain>
    </source>
</reference>
<evidence type="ECO:0000313" key="2">
    <source>
        <dbReference type="Proteomes" id="UP000322699"/>
    </source>
</evidence>
<dbReference type="AlphaFoldDB" id="A0A5B1CCT4"/>
<protein>
    <recommendedName>
        <fullName evidence="3">PD(D/E)XK endonuclease domain-containing protein</fullName>
    </recommendedName>
</protein>
<dbReference type="EMBL" id="VRLW01000004">
    <property type="protein sequence ID" value="KAA1257154.1"/>
    <property type="molecule type" value="Genomic_DNA"/>
</dbReference>
<evidence type="ECO:0008006" key="3">
    <source>
        <dbReference type="Google" id="ProtNLM"/>
    </source>
</evidence>
<evidence type="ECO:0000313" key="1">
    <source>
        <dbReference type="EMBL" id="KAA1257154.1"/>
    </source>
</evidence>